<keyword evidence="4 8" id="KW-0547">Nucleotide-binding</keyword>
<evidence type="ECO:0000256" key="7">
    <source>
        <dbReference type="ARBA" id="ARBA00023277"/>
    </source>
</evidence>
<dbReference type="Proteomes" id="UP000004754">
    <property type="component" value="Unassembled WGS sequence"/>
</dbReference>
<dbReference type="InterPro" id="IPR043129">
    <property type="entry name" value="ATPase_NBD"/>
</dbReference>
<dbReference type="HAMAP" id="MF_02220">
    <property type="entry name" value="XylB"/>
    <property type="match status" value="1"/>
</dbReference>
<dbReference type="AlphaFoldDB" id="E6MJL9"/>
<dbReference type="HOGENOM" id="CLU_009281_3_0_9"/>
<keyword evidence="14" id="KW-1185">Reference proteome</keyword>
<evidence type="ECO:0000256" key="6">
    <source>
        <dbReference type="ARBA" id="ARBA00022840"/>
    </source>
</evidence>
<dbReference type="SUPFAM" id="SSF53067">
    <property type="entry name" value="Actin-like ATPase domain"/>
    <property type="match status" value="2"/>
</dbReference>
<protein>
    <recommendedName>
        <fullName evidence="8 10">Xylulose kinase</fullName>
        <shortName evidence="8 10">Xylulokinase</shortName>
        <ecNumber evidence="8 10">2.7.1.17</ecNumber>
    </recommendedName>
</protein>
<keyword evidence="2 8" id="KW-0859">Xylose metabolism</keyword>
<evidence type="ECO:0000259" key="12">
    <source>
        <dbReference type="Pfam" id="PF02782"/>
    </source>
</evidence>
<feature type="site" description="Important for activity" evidence="8">
    <location>
        <position position="29"/>
    </location>
</feature>
<dbReference type="EMBL" id="AEQN01000028">
    <property type="protein sequence ID" value="EFV00755.1"/>
    <property type="molecule type" value="Genomic_DNA"/>
</dbReference>
<dbReference type="Pfam" id="PF00370">
    <property type="entry name" value="FGGY_N"/>
    <property type="match status" value="1"/>
</dbReference>
<comment type="function">
    <text evidence="8">Catalyzes the phosphorylation of D-xylulose to D-xylulose 5-phosphate.</text>
</comment>
<dbReference type="PANTHER" id="PTHR43095">
    <property type="entry name" value="SUGAR KINASE"/>
    <property type="match status" value="1"/>
</dbReference>
<comment type="caution">
    <text evidence="8">Lacks conserved residue(s) required for the propagation of feature annotation.</text>
</comment>
<dbReference type="PANTHER" id="PTHR43095:SF5">
    <property type="entry name" value="XYLULOSE KINASE"/>
    <property type="match status" value="1"/>
</dbReference>
<dbReference type="EC" id="2.7.1.17" evidence="8 10"/>
<dbReference type="GO" id="GO:0042732">
    <property type="term" value="P:D-xylose metabolic process"/>
    <property type="evidence" value="ECO:0007669"/>
    <property type="project" value="UniProtKB-KW"/>
</dbReference>
<comment type="similarity">
    <text evidence="1 8 9">Belongs to the FGGY kinase family.</text>
</comment>
<accession>E6MJL9</accession>
<dbReference type="eggNOG" id="COG1070">
    <property type="taxonomic scope" value="Bacteria"/>
</dbReference>
<dbReference type="InterPro" id="IPR018484">
    <property type="entry name" value="FGGY_N"/>
</dbReference>
<dbReference type="CDD" id="cd07808">
    <property type="entry name" value="ASKHA_NBD_FGGY_EcXK-like"/>
    <property type="match status" value="1"/>
</dbReference>
<evidence type="ECO:0000259" key="11">
    <source>
        <dbReference type="Pfam" id="PF00370"/>
    </source>
</evidence>
<dbReference type="InterPro" id="IPR018485">
    <property type="entry name" value="FGGY_C"/>
</dbReference>
<evidence type="ECO:0000256" key="4">
    <source>
        <dbReference type="ARBA" id="ARBA00022741"/>
    </source>
</evidence>
<sequence length="524" mass="57398">MARYSSTILCRLSFYGEEEKKMKYFLGLDLGTGGIKSVLFDQNGKEITFALQEYPLYQPYNGWAEQEPEDWYNAAVATIRKVVKQADVPAEAIIGIGIAGQMMGAVLLDGNGEPLRKAILWNDQRTGEATKAMAERVGADRMLKVTCNPPREGLTAAKIFWVEQNEPEVFAQTAHILLPKDYVRYRLTGEFATEVSDASATQLLDTPGRCWSDEMMAALDIAPGMLPKVYESYQITGTLRPEVARAVGLSEKVVVVGGAGDNAAASVGTGVVAAGRAMTTIGTSGVVFAFTNRPALDPKGRVYTFCTAVPDAWHMMGLVNSAGLSLKWWRNGFYPDDEDYLQIDKEIAKSPIGANHLIYNPYLMGEASPYWDVNARGSFVGLSAIQTRKDLTRAVMEGITFALKESMDIYREIGVDPKVMRMCGGGSKAPIWRQMMADIYNIPVALPAGVSENSAALGAAILAMVGTGTYSDVPTACDQIVSLRDEQYLPNSDASAKYEKLAKIYRKVYPALQDIYRDLRNLEL</sequence>
<dbReference type="GO" id="GO:0005524">
    <property type="term" value="F:ATP binding"/>
    <property type="evidence" value="ECO:0007669"/>
    <property type="project" value="UniProtKB-UniRule"/>
</dbReference>
<feature type="domain" description="Carbohydrate kinase FGGY N-terminal" evidence="11">
    <location>
        <begin position="24"/>
        <end position="268"/>
    </location>
</feature>
<feature type="active site" description="Proton acceptor" evidence="8">
    <location>
        <position position="261"/>
    </location>
</feature>
<comment type="catalytic activity">
    <reaction evidence="8 10">
        <text>D-xylulose + ATP = D-xylulose 5-phosphate + ADP + H(+)</text>
        <dbReference type="Rhea" id="RHEA:10964"/>
        <dbReference type="ChEBI" id="CHEBI:15378"/>
        <dbReference type="ChEBI" id="CHEBI:17140"/>
        <dbReference type="ChEBI" id="CHEBI:30616"/>
        <dbReference type="ChEBI" id="CHEBI:57737"/>
        <dbReference type="ChEBI" id="CHEBI:456216"/>
        <dbReference type="EC" id="2.7.1.17"/>
    </reaction>
</comment>
<feature type="domain" description="Carbohydrate kinase FGGY C-terminal" evidence="12">
    <location>
        <begin position="278"/>
        <end position="465"/>
    </location>
</feature>
<proteinExistence type="inferred from homology"/>
<dbReference type="NCBIfam" id="TIGR01312">
    <property type="entry name" value="XylB"/>
    <property type="match status" value="1"/>
</dbReference>
<evidence type="ECO:0000256" key="5">
    <source>
        <dbReference type="ARBA" id="ARBA00022777"/>
    </source>
</evidence>
<evidence type="ECO:0000256" key="8">
    <source>
        <dbReference type="HAMAP-Rule" id="MF_02220"/>
    </source>
</evidence>
<dbReference type="InterPro" id="IPR006000">
    <property type="entry name" value="Xylulokinase"/>
</dbReference>
<keyword evidence="3 8" id="KW-0808">Transferase</keyword>
<dbReference type="Gene3D" id="3.30.420.40">
    <property type="match status" value="2"/>
</dbReference>
<gene>
    <name evidence="8 10 13" type="primary">xylB</name>
    <name evidence="13" type="ORF">HMP0721_2204</name>
</gene>
<evidence type="ECO:0000313" key="14">
    <source>
        <dbReference type="Proteomes" id="UP000004754"/>
    </source>
</evidence>
<comment type="caution">
    <text evidence="13">The sequence shown here is derived from an EMBL/GenBank/DDBJ whole genome shotgun (WGS) entry which is preliminary data.</text>
</comment>
<evidence type="ECO:0000256" key="2">
    <source>
        <dbReference type="ARBA" id="ARBA00022629"/>
    </source>
</evidence>
<dbReference type="GO" id="GO:0004856">
    <property type="term" value="F:D-xylulokinase activity"/>
    <property type="evidence" value="ECO:0007669"/>
    <property type="project" value="UniProtKB-UniRule"/>
</dbReference>
<evidence type="ECO:0000256" key="10">
    <source>
        <dbReference type="RuleBase" id="RU364073"/>
    </source>
</evidence>
<evidence type="ECO:0000256" key="3">
    <source>
        <dbReference type="ARBA" id="ARBA00022679"/>
    </source>
</evidence>
<keyword evidence="5 8" id="KW-0418">Kinase</keyword>
<keyword evidence="6 8" id="KW-0067">ATP-binding</keyword>
<dbReference type="PIRSF" id="PIRSF000538">
    <property type="entry name" value="GlpK"/>
    <property type="match status" value="1"/>
</dbReference>
<keyword evidence="7 8" id="KW-0119">Carbohydrate metabolism</keyword>
<reference evidence="13 14" key="1">
    <citation type="submission" date="2010-12" db="EMBL/GenBank/DDBJ databases">
        <authorList>
            <person name="Muzny D."/>
            <person name="Qin X."/>
            <person name="Deng J."/>
            <person name="Jiang H."/>
            <person name="Liu Y."/>
            <person name="Qu J."/>
            <person name="Song X.-Z."/>
            <person name="Zhang L."/>
            <person name="Thornton R."/>
            <person name="Coyle M."/>
            <person name="Francisco L."/>
            <person name="Jackson L."/>
            <person name="Javaid M."/>
            <person name="Korchina V."/>
            <person name="Kovar C."/>
            <person name="Mata R."/>
            <person name="Mathew T."/>
            <person name="Ngo R."/>
            <person name="Nguyen L."/>
            <person name="Nguyen N."/>
            <person name="Okwuonu G."/>
            <person name="Ongeri F."/>
            <person name="Pham C."/>
            <person name="Simmons D."/>
            <person name="Wilczek-Boney K."/>
            <person name="Hale W."/>
            <person name="Jakkamsetti A."/>
            <person name="Pham P."/>
            <person name="Ruth R."/>
            <person name="San Lucas F."/>
            <person name="Warren J."/>
            <person name="Zhang J."/>
            <person name="Zhao Z."/>
            <person name="Zhou C."/>
            <person name="Zhu D."/>
            <person name="Lee S."/>
            <person name="Bess C."/>
            <person name="Blankenburg K."/>
            <person name="Forbes L."/>
            <person name="Fu Q."/>
            <person name="Gubbala S."/>
            <person name="Hirani K."/>
            <person name="Jayaseelan J.C."/>
            <person name="Lara F."/>
            <person name="Munidasa M."/>
            <person name="Palculict T."/>
            <person name="Patil S."/>
            <person name="Pu L.-L."/>
            <person name="Saada N."/>
            <person name="Tang L."/>
            <person name="Weissenberger G."/>
            <person name="Zhu Y."/>
            <person name="Hemphill L."/>
            <person name="Shang Y."/>
            <person name="Youmans B."/>
            <person name="Ayvaz T."/>
            <person name="Ross M."/>
            <person name="Santibanez J."/>
            <person name="Aqrawi P."/>
            <person name="Gross S."/>
            <person name="Joshi V."/>
            <person name="Fowler G."/>
            <person name="Nazareth L."/>
            <person name="Reid J."/>
            <person name="Worley K."/>
            <person name="Petrosino J."/>
            <person name="Highlander S."/>
            <person name="Gibbs R."/>
        </authorList>
    </citation>
    <scope>NUCLEOTIDE SEQUENCE [LARGE SCALE GENOMIC DNA]</scope>
    <source>
        <strain evidence="13 14">ATCC 23263</strain>
    </source>
</reference>
<dbReference type="PROSITE" id="PS00445">
    <property type="entry name" value="FGGY_KINASES_2"/>
    <property type="match status" value="1"/>
</dbReference>
<dbReference type="STRING" id="887929.HMP0721_2204"/>
<evidence type="ECO:0000256" key="9">
    <source>
        <dbReference type="RuleBase" id="RU003733"/>
    </source>
</evidence>
<dbReference type="Pfam" id="PF02782">
    <property type="entry name" value="FGGY_C"/>
    <property type="match status" value="1"/>
</dbReference>
<dbReference type="GO" id="GO:0005998">
    <property type="term" value="P:xylulose catabolic process"/>
    <property type="evidence" value="ECO:0007669"/>
    <property type="project" value="UniProtKB-UniRule"/>
</dbReference>
<dbReference type="InterPro" id="IPR018483">
    <property type="entry name" value="Carb_kinase_FGGY_CS"/>
</dbReference>
<dbReference type="InterPro" id="IPR050406">
    <property type="entry name" value="FGGY_Carb_Kinase"/>
</dbReference>
<dbReference type="InterPro" id="IPR000577">
    <property type="entry name" value="Carb_kinase_FGGY"/>
</dbReference>
<organism evidence="13 14">
    <name type="scientific">Pseudoramibacter alactolyticus ATCC 23263</name>
    <dbReference type="NCBI Taxonomy" id="887929"/>
    <lineage>
        <taxon>Bacteria</taxon>
        <taxon>Bacillati</taxon>
        <taxon>Bacillota</taxon>
        <taxon>Clostridia</taxon>
        <taxon>Eubacteriales</taxon>
        <taxon>Eubacteriaceae</taxon>
        <taxon>Pseudoramibacter</taxon>
    </lineage>
</organism>
<evidence type="ECO:0000256" key="1">
    <source>
        <dbReference type="ARBA" id="ARBA00009156"/>
    </source>
</evidence>
<evidence type="ECO:0000313" key="13">
    <source>
        <dbReference type="EMBL" id="EFV00755.1"/>
    </source>
</evidence>
<name>E6MJL9_9FIRM</name>